<keyword evidence="2" id="KW-1185">Reference proteome</keyword>
<organism evidence="1 2">
    <name type="scientific">Flagellimonas olearia</name>
    <dbReference type="NCBI Taxonomy" id="552546"/>
    <lineage>
        <taxon>Bacteria</taxon>
        <taxon>Pseudomonadati</taxon>
        <taxon>Bacteroidota</taxon>
        <taxon>Flavobacteriia</taxon>
        <taxon>Flavobacteriales</taxon>
        <taxon>Flavobacteriaceae</taxon>
        <taxon>Flagellimonas</taxon>
    </lineage>
</organism>
<sequence length="149" mass="17323">MKKILGLVLLVLVFISAAWLTPPKPETMHSIEGTWELKSFYSYDDGVNISDTVPKADGYRQVKMYYNGRVMWSRYVPQDTVEWFGYGSYKITPDSLIETLEYASSSMMSALDTLRVFRFELKITEDTYSQISFDEEGNRTFSENYVRID</sequence>
<dbReference type="EMBL" id="JJMP01000001">
    <property type="protein sequence ID" value="RYC53090.1"/>
    <property type="molecule type" value="Genomic_DNA"/>
</dbReference>
<reference evidence="1 2" key="1">
    <citation type="submission" date="2014-04" db="EMBL/GenBank/DDBJ databases">
        <title>Whole genome of Muricauda olearia.</title>
        <authorList>
            <person name="Zhang X.-H."/>
            <person name="Tang K."/>
        </authorList>
    </citation>
    <scope>NUCLEOTIDE SEQUENCE [LARGE SCALE GENOMIC DNA]</scope>
    <source>
        <strain evidence="1 2">Th120</strain>
    </source>
</reference>
<dbReference type="AlphaFoldDB" id="A0A444VR38"/>
<accession>A0A444VR38</accession>
<protein>
    <recommendedName>
        <fullName evidence="3">Lipocalin-like domain-containing protein</fullName>
    </recommendedName>
</protein>
<evidence type="ECO:0000313" key="1">
    <source>
        <dbReference type="EMBL" id="RYC53090.1"/>
    </source>
</evidence>
<dbReference type="Proteomes" id="UP000290261">
    <property type="component" value="Unassembled WGS sequence"/>
</dbReference>
<evidence type="ECO:0008006" key="3">
    <source>
        <dbReference type="Google" id="ProtNLM"/>
    </source>
</evidence>
<comment type="caution">
    <text evidence="1">The sequence shown here is derived from an EMBL/GenBank/DDBJ whole genome shotgun (WGS) entry which is preliminary data.</text>
</comment>
<name>A0A444VR38_9FLAO</name>
<gene>
    <name evidence="1" type="ORF">DN53_02400</name>
</gene>
<proteinExistence type="predicted"/>
<evidence type="ECO:0000313" key="2">
    <source>
        <dbReference type="Proteomes" id="UP000290261"/>
    </source>
</evidence>
<dbReference type="RefSeq" id="WP_129652792.1">
    <property type="nucleotide sequence ID" value="NZ_ML142907.1"/>
</dbReference>